<gene>
    <name evidence="3" type="ORF">PGB34_04555</name>
</gene>
<evidence type="ECO:0000256" key="1">
    <source>
        <dbReference type="ARBA" id="ARBA00022801"/>
    </source>
</evidence>
<dbReference type="Gene3D" id="3.40.50.1820">
    <property type="entry name" value="alpha/beta hydrolase"/>
    <property type="match status" value="1"/>
</dbReference>
<feature type="domain" description="AB hydrolase-1" evidence="2">
    <location>
        <begin position="31"/>
        <end position="132"/>
    </location>
</feature>
<organism evidence="3 4">
    <name type="scientific">Xenophilus arseniciresistens</name>
    <dbReference type="NCBI Taxonomy" id="1283306"/>
    <lineage>
        <taxon>Bacteria</taxon>
        <taxon>Pseudomonadati</taxon>
        <taxon>Pseudomonadota</taxon>
        <taxon>Betaproteobacteria</taxon>
        <taxon>Burkholderiales</taxon>
        <taxon>Comamonadaceae</taxon>
        <taxon>Xenophilus</taxon>
    </lineage>
</organism>
<dbReference type="GO" id="GO:0016787">
    <property type="term" value="F:hydrolase activity"/>
    <property type="evidence" value="ECO:0007669"/>
    <property type="project" value="UniProtKB-KW"/>
</dbReference>
<dbReference type="PRINTS" id="PR00412">
    <property type="entry name" value="EPOXHYDRLASE"/>
</dbReference>
<evidence type="ECO:0000313" key="4">
    <source>
        <dbReference type="Proteomes" id="UP001212602"/>
    </source>
</evidence>
<dbReference type="PRINTS" id="PR00111">
    <property type="entry name" value="ABHYDROLASE"/>
</dbReference>
<dbReference type="InterPro" id="IPR000639">
    <property type="entry name" value="Epox_hydrolase-like"/>
</dbReference>
<keyword evidence="4" id="KW-1185">Reference proteome</keyword>
<protein>
    <submittedName>
        <fullName evidence="3">Alpha/beta fold hydrolase</fullName>
    </submittedName>
</protein>
<accession>A0AAE3SYL6</accession>
<reference evidence="3" key="1">
    <citation type="submission" date="2023-01" db="EMBL/GenBank/DDBJ databases">
        <title>Xenophilus mangrovi sp. nov., isolated from soil of Mangrove nature reserve.</title>
        <authorList>
            <person name="Xu S."/>
            <person name="Liu Z."/>
            <person name="Xu Y."/>
        </authorList>
    </citation>
    <scope>NUCLEOTIDE SEQUENCE</scope>
    <source>
        <strain evidence="3">YW8</strain>
    </source>
</reference>
<dbReference type="RefSeq" id="WP_271426868.1">
    <property type="nucleotide sequence ID" value="NZ_JAQIPB010000001.1"/>
</dbReference>
<evidence type="ECO:0000313" key="3">
    <source>
        <dbReference type="EMBL" id="MDA7415625.1"/>
    </source>
</evidence>
<dbReference type="Pfam" id="PF00561">
    <property type="entry name" value="Abhydrolase_1"/>
    <property type="match status" value="1"/>
</dbReference>
<dbReference type="EMBL" id="JAQIPB010000001">
    <property type="protein sequence ID" value="MDA7415625.1"/>
    <property type="molecule type" value="Genomic_DNA"/>
</dbReference>
<sequence length="139" mass="14837">MADPVPAGPWKSAFADVNGLRMHYVEQGVGPLVLLLHGFPELWYSWRHQLPALAQAGYRAVAPDLRGYGRTGGSGSLADYSIRNLVADIQGLLDALGEKQSVLVGHDFGAVLAWNAALLAPERVRAVAALSNRLPSQAP</sequence>
<dbReference type="Proteomes" id="UP001212602">
    <property type="component" value="Unassembled WGS sequence"/>
</dbReference>
<dbReference type="InterPro" id="IPR029058">
    <property type="entry name" value="AB_hydrolase_fold"/>
</dbReference>
<dbReference type="InterPro" id="IPR000073">
    <property type="entry name" value="AB_hydrolase_1"/>
</dbReference>
<dbReference type="AlphaFoldDB" id="A0AAE3SYL6"/>
<dbReference type="SUPFAM" id="SSF53474">
    <property type="entry name" value="alpha/beta-Hydrolases"/>
    <property type="match status" value="1"/>
</dbReference>
<name>A0AAE3SYL6_9BURK</name>
<proteinExistence type="predicted"/>
<evidence type="ECO:0000259" key="2">
    <source>
        <dbReference type="Pfam" id="PF00561"/>
    </source>
</evidence>
<dbReference type="PANTHER" id="PTHR43329">
    <property type="entry name" value="EPOXIDE HYDROLASE"/>
    <property type="match status" value="1"/>
</dbReference>
<keyword evidence="1 3" id="KW-0378">Hydrolase</keyword>
<comment type="caution">
    <text evidence="3">The sequence shown here is derived from an EMBL/GenBank/DDBJ whole genome shotgun (WGS) entry which is preliminary data.</text>
</comment>